<feature type="compositionally biased region" description="Basic and acidic residues" evidence="1">
    <location>
        <begin position="113"/>
        <end position="124"/>
    </location>
</feature>
<dbReference type="Pfam" id="PF10531">
    <property type="entry name" value="SLBB"/>
    <property type="match status" value="1"/>
</dbReference>
<organism evidence="3 4">
    <name type="scientific">Enterocloster bolteae</name>
    <dbReference type="NCBI Taxonomy" id="208479"/>
    <lineage>
        <taxon>Bacteria</taxon>
        <taxon>Bacillati</taxon>
        <taxon>Bacillota</taxon>
        <taxon>Clostridia</taxon>
        <taxon>Lachnospirales</taxon>
        <taxon>Lachnospiraceae</taxon>
        <taxon>Enterocloster</taxon>
    </lineage>
</organism>
<comment type="caution">
    <text evidence="3">The sequence shown here is derived from an EMBL/GenBank/DDBJ whole genome shotgun (WGS) entry which is preliminary data.</text>
</comment>
<dbReference type="InterPro" id="IPR051675">
    <property type="entry name" value="Endo/Exo/Phosphatase_dom_1"/>
</dbReference>
<evidence type="ECO:0000259" key="2">
    <source>
        <dbReference type="SMART" id="SM00278"/>
    </source>
</evidence>
<dbReference type="Gene3D" id="1.10.150.280">
    <property type="entry name" value="AF1531-like domain"/>
    <property type="match status" value="1"/>
</dbReference>
<dbReference type="SUPFAM" id="SSF47781">
    <property type="entry name" value="RuvA domain 2-like"/>
    <property type="match status" value="1"/>
</dbReference>
<dbReference type="Pfam" id="PF12836">
    <property type="entry name" value="HHH_3"/>
    <property type="match status" value="1"/>
</dbReference>
<dbReference type="GO" id="GO:0015627">
    <property type="term" value="C:type II protein secretion system complex"/>
    <property type="evidence" value="ECO:0007669"/>
    <property type="project" value="TreeGrafter"/>
</dbReference>
<dbReference type="SMART" id="SM00278">
    <property type="entry name" value="HhH1"/>
    <property type="match status" value="2"/>
</dbReference>
<feature type="region of interest" description="Disordered" evidence="1">
    <location>
        <begin position="52"/>
        <end position="126"/>
    </location>
</feature>
<feature type="domain" description="Helix-hairpin-helix DNA-binding motif class 1" evidence="2">
    <location>
        <begin position="241"/>
        <end position="260"/>
    </location>
</feature>
<dbReference type="NCBIfam" id="TIGR00426">
    <property type="entry name" value="competence protein ComEA helix-hairpin-helix repeat region"/>
    <property type="match status" value="1"/>
</dbReference>
<feature type="domain" description="Helix-hairpin-helix DNA-binding motif class 1" evidence="2">
    <location>
        <begin position="271"/>
        <end position="290"/>
    </location>
</feature>
<dbReference type="AlphaFoldDB" id="A0A412Z812"/>
<dbReference type="Proteomes" id="UP000284543">
    <property type="component" value="Unassembled WGS sequence"/>
</dbReference>
<evidence type="ECO:0000256" key="1">
    <source>
        <dbReference type="SAM" id="MobiDB-lite"/>
    </source>
</evidence>
<evidence type="ECO:0000313" key="4">
    <source>
        <dbReference type="Proteomes" id="UP000284543"/>
    </source>
</evidence>
<dbReference type="InterPro" id="IPR003583">
    <property type="entry name" value="Hlx-hairpin-Hlx_DNA-bd_motif"/>
</dbReference>
<reference evidence="3 4" key="1">
    <citation type="submission" date="2018-08" db="EMBL/GenBank/DDBJ databases">
        <title>A genome reference for cultivated species of the human gut microbiota.</title>
        <authorList>
            <person name="Zou Y."/>
            <person name="Xue W."/>
            <person name="Luo G."/>
        </authorList>
    </citation>
    <scope>NUCLEOTIDE SEQUENCE [LARGE SCALE GENOMIC DNA]</scope>
    <source>
        <strain evidence="3 4">AF14-18</strain>
    </source>
</reference>
<accession>A0A412Z812</accession>
<dbReference type="GO" id="GO:0015628">
    <property type="term" value="P:protein secretion by the type II secretion system"/>
    <property type="evidence" value="ECO:0007669"/>
    <property type="project" value="TreeGrafter"/>
</dbReference>
<dbReference type="PANTHER" id="PTHR21180:SF32">
    <property type="entry name" value="ENDONUCLEASE_EXONUCLEASE_PHOSPHATASE FAMILY DOMAIN-CONTAINING PROTEIN 1"/>
    <property type="match status" value="1"/>
</dbReference>
<dbReference type="GO" id="GO:0003677">
    <property type="term" value="F:DNA binding"/>
    <property type="evidence" value="ECO:0007669"/>
    <property type="project" value="InterPro"/>
</dbReference>
<dbReference type="RefSeq" id="WP_118018668.1">
    <property type="nucleotide sequence ID" value="NZ_CAUHGS010000003.1"/>
</dbReference>
<dbReference type="GO" id="GO:0006281">
    <property type="term" value="P:DNA repair"/>
    <property type="evidence" value="ECO:0007669"/>
    <property type="project" value="InterPro"/>
</dbReference>
<evidence type="ECO:0000313" key="3">
    <source>
        <dbReference type="EMBL" id="RGV76177.1"/>
    </source>
</evidence>
<dbReference type="PANTHER" id="PTHR21180">
    <property type="entry name" value="ENDONUCLEASE/EXONUCLEASE/PHOSPHATASE FAMILY DOMAIN-CONTAINING PROTEIN 1"/>
    <property type="match status" value="1"/>
</dbReference>
<proteinExistence type="predicted"/>
<sequence length="293" mass="31011">MKLTSFKVIKLAVIVICMLAAGICYSCSVKNRDIRPENMVMALESDSGFAVEERGGIEGPRYRNEPEGGAGAMSGDADGEHLRVQDSVPGQDGMRGQEGTPGQDGMLPQKGSRSGEDTLPREDTLSGEDMPLVYIHVCGLVSTPGVYGLPAGSRVYEAIEAAGGFSEAAVPDYLNLAQVLEDGMKIQVPDRDQAEEWKARGLTQSGISMGGGTAGVQTSGRTGSGEGGSKARVNLNTASREELMTLRGIGASRADDIIHYRQEFGGFKSIEDIMNVSGIKDAAFEKIKDSITV</sequence>
<protein>
    <submittedName>
        <fullName evidence="3">ComEA protein</fullName>
    </submittedName>
</protein>
<feature type="compositionally biased region" description="Basic and acidic residues" evidence="1">
    <location>
        <begin position="52"/>
        <end position="66"/>
    </location>
</feature>
<dbReference type="EMBL" id="QRZM01000004">
    <property type="protein sequence ID" value="RGV76177.1"/>
    <property type="molecule type" value="Genomic_DNA"/>
</dbReference>
<feature type="region of interest" description="Disordered" evidence="1">
    <location>
        <begin position="204"/>
        <end position="231"/>
    </location>
</feature>
<dbReference type="InterPro" id="IPR019554">
    <property type="entry name" value="Soluble_ligand-bd"/>
</dbReference>
<gene>
    <name evidence="3" type="ORF">DWW02_12460</name>
</gene>
<dbReference type="InterPro" id="IPR004509">
    <property type="entry name" value="Competence_ComEA_HhH"/>
</dbReference>
<dbReference type="InterPro" id="IPR010994">
    <property type="entry name" value="RuvA_2-like"/>
</dbReference>
<name>A0A412Z812_9FIRM</name>